<keyword evidence="5 9" id="KW-0812">Transmembrane</keyword>
<sequence length="165" mass="18134">MSPLLARIHRGLILFNGSLAGLAMVLIFLLVAGNAFARYTFGGSITWGEDTAIYLMIYGLMFGMSWAYLQDRHIDFDLIRRLLPPRWVRWQAVAVDLMVLVIGIGLMVSAVEFIAARGGRTSSSTGMPMWLFQASMLIGGGLLSFSAMVMGARRLTKHADEEATS</sequence>
<feature type="transmembrane region" description="Helical" evidence="9">
    <location>
        <begin position="90"/>
        <end position="110"/>
    </location>
</feature>
<dbReference type="PANTHER" id="PTHR35011:SF2">
    <property type="entry name" value="2,3-DIKETO-L-GULONATE TRAP TRANSPORTER SMALL PERMEASE PROTEIN YIAM"/>
    <property type="match status" value="1"/>
</dbReference>
<keyword evidence="7 9" id="KW-0472">Membrane</keyword>
<dbReference type="GO" id="GO:0005886">
    <property type="term" value="C:plasma membrane"/>
    <property type="evidence" value="ECO:0007669"/>
    <property type="project" value="UniProtKB-SubCell"/>
</dbReference>
<dbReference type="GO" id="GO:0015740">
    <property type="term" value="P:C4-dicarboxylate transport"/>
    <property type="evidence" value="ECO:0007669"/>
    <property type="project" value="TreeGrafter"/>
</dbReference>
<dbReference type="AlphaFoldDB" id="A0A1G9X590"/>
<evidence type="ECO:0000256" key="5">
    <source>
        <dbReference type="ARBA" id="ARBA00022692"/>
    </source>
</evidence>
<keyword evidence="6 9" id="KW-1133">Transmembrane helix</keyword>
<proteinExistence type="inferred from homology"/>
<dbReference type="Pfam" id="PF04290">
    <property type="entry name" value="DctQ"/>
    <property type="match status" value="1"/>
</dbReference>
<evidence type="ECO:0000256" key="1">
    <source>
        <dbReference type="ARBA" id="ARBA00004429"/>
    </source>
</evidence>
<dbReference type="OrthoDB" id="4964541at2"/>
<evidence type="ECO:0000256" key="2">
    <source>
        <dbReference type="ARBA" id="ARBA00022448"/>
    </source>
</evidence>
<dbReference type="InterPro" id="IPR007387">
    <property type="entry name" value="TRAP_DctQ"/>
</dbReference>
<comment type="function">
    <text evidence="9">Part of the tripartite ATP-independent periplasmic (TRAP) transport system.</text>
</comment>
<dbReference type="InterPro" id="IPR055348">
    <property type="entry name" value="DctQ"/>
</dbReference>
<dbReference type="PANTHER" id="PTHR35011">
    <property type="entry name" value="2,3-DIKETO-L-GULONATE TRAP TRANSPORTER SMALL PERMEASE PROTEIN YIAM"/>
    <property type="match status" value="1"/>
</dbReference>
<evidence type="ECO:0000256" key="4">
    <source>
        <dbReference type="ARBA" id="ARBA00022519"/>
    </source>
</evidence>
<dbReference type="GO" id="GO:0022857">
    <property type="term" value="F:transmembrane transporter activity"/>
    <property type="evidence" value="ECO:0007669"/>
    <property type="project" value="UniProtKB-UniRule"/>
</dbReference>
<evidence type="ECO:0000256" key="3">
    <source>
        <dbReference type="ARBA" id="ARBA00022475"/>
    </source>
</evidence>
<organism evidence="11 12">
    <name type="scientific">Vreelandella arcis</name>
    <dbReference type="NCBI Taxonomy" id="416873"/>
    <lineage>
        <taxon>Bacteria</taxon>
        <taxon>Pseudomonadati</taxon>
        <taxon>Pseudomonadota</taxon>
        <taxon>Gammaproteobacteria</taxon>
        <taxon>Oceanospirillales</taxon>
        <taxon>Halomonadaceae</taxon>
        <taxon>Vreelandella</taxon>
    </lineage>
</organism>
<dbReference type="Proteomes" id="UP000199677">
    <property type="component" value="Unassembled WGS sequence"/>
</dbReference>
<evidence type="ECO:0000313" key="11">
    <source>
        <dbReference type="EMBL" id="SDM91930.1"/>
    </source>
</evidence>
<comment type="subcellular location">
    <subcellularLocation>
        <location evidence="1 9">Cell inner membrane</location>
        <topology evidence="1 9">Multi-pass membrane protein</topology>
    </subcellularLocation>
</comment>
<dbReference type="RefSeq" id="WP_089701476.1">
    <property type="nucleotide sequence ID" value="NZ_FNII01000001.1"/>
</dbReference>
<keyword evidence="12" id="KW-1185">Reference proteome</keyword>
<reference evidence="12" key="1">
    <citation type="submission" date="2016-10" db="EMBL/GenBank/DDBJ databases">
        <authorList>
            <person name="Varghese N."/>
            <person name="Submissions S."/>
        </authorList>
    </citation>
    <scope>NUCLEOTIDE SEQUENCE [LARGE SCALE GENOMIC DNA]</scope>
    <source>
        <strain evidence="12">CGMCC 1.6494</strain>
    </source>
</reference>
<comment type="subunit">
    <text evidence="9">The complex comprises the extracytoplasmic solute receptor protein and the two transmembrane proteins.</text>
</comment>
<protein>
    <recommendedName>
        <fullName evidence="9">TRAP transporter small permease protein</fullName>
    </recommendedName>
</protein>
<evidence type="ECO:0000256" key="9">
    <source>
        <dbReference type="RuleBase" id="RU369079"/>
    </source>
</evidence>
<evidence type="ECO:0000313" key="12">
    <source>
        <dbReference type="Proteomes" id="UP000199677"/>
    </source>
</evidence>
<evidence type="ECO:0000256" key="8">
    <source>
        <dbReference type="ARBA" id="ARBA00038436"/>
    </source>
</evidence>
<dbReference type="EMBL" id="FNII01000001">
    <property type="protein sequence ID" value="SDM91930.1"/>
    <property type="molecule type" value="Genomic_DNA"/>
</dbReference>
<evidence type="ECO:0000259" key="10">
    <source>
        <dbReference type="Pfam" id="PF04290"/>
    </source>
</evidence>
<evidence type="ECO:0000256" key="6">
    <source>
        <dbReference type="ARBA" id="ARBA00022989"/>
    </source>
</evidence>
<evidence type="ECO:0000256" key="7">
    <source>
        <dbReference type="ARBA" id="ARBA00023136"/>
    </source>
</evidence>
<feature type="domain" description="Tripartite ATP-independent periplasmic transporters DctQ component" evidence="10">
    <location>
        <begin position="27"/>
        <end position="155"/>
    </location>
</feature>
<comment type="similarity">
    <text evidence="8 9">Belongs to the TRAP transporter small permease family.</text>
</comment>
<accession>A0A1G9X590</accession>
<feature type="transmembrane region" description="Helical" evidence="9">
    <location>
        <begin position="52"/>
        <end position="69"/>
    </location>
</feature>
<dbReference type="STRING" id="416873.SAMN04487951_101139"/>
<name>A0A1G9X590_9GAMM</name>
<keyword evidence="4 9" id="KW-0997">Cell inner membrane</keyword>
<feature type="transmembrane region" description="Helical" evidence="9">
    <location>
        <begin position="12"/>
        <end position="32"/>
    </location>
</feature>
<keyword evidence="3" id="KW-1003">Cell membrane</keyword>
<gene>
    <name evidence="11" type="ORF">SAMN04487951_101139</name>
</gene>
<feature type="transmembrane region" description="Helical" evidence="9">
    <location>
        <begin position="130"/>
        <end position="150"/>
    </location>
</feature>
<keyword evidence="2 9" id="KW-0813">Transport</keyword>